<dbReference type="InterPro" id="IPR006222">
    <property type="entry name" value="GCVT_N"/>
</dbReference>
<dbReference type="PRINTS" id="PR00411">
    <property type="entry name" value="PNDRDTASEI"/>
</dbReference>
<dbReference type="InterPro" id="IPR036188">
    <property type="entry name" value="FAD/NAD-bd_sf"/>
</dbReference>
<dbReference type="GO" id="GO:0008115">
    <property type="term" value="F:sarcosine oxidase activity"/>
    <property type="evidence" value="ECO:0007669"/>
    <property type="project" value="InterPro"/>
</dbReference>
<dbReference type="SUPFAM" id="SSF101790">
    <property type="entry name" value="Aminomethyltransferase beta-barrel domain"/>
    <property type="match status" value="1"/>
</dbReference>
<dbReference type="Pfam" id="PF13510">
    <property type="entry name" value="Fer2_4"/>
    <property type="match status" value="1"/>
</dbReference>
<dbReference type="Gene3D" id="3.30.1360.120">
    <property type="entry name" value="Probable tRNA modification gtpase trme, domain 1"/>
    <property type="match status" value="1"/>
</dbReference>
<dbReference type="NCBIfam" id="TIGR01372">
    <property type="entry name" value="soxA"/>
    <property type="match status" value="1"/>
</dbReference>
<dbReference type="SUPFAM" id="SSF103025">
    <property type="entry name" value="Folate-binding domain"/>
    <property type="match status" value="1"/>
</dbReference>
<dbReference type="InterPro" id="IPR041117">
    <property type="entry name" value="SoxA_A3"/>
</dbReference>
<evidence type="ECO:0000313" key="7">
    <source>
        <dbReference type="EMBL" id="NBN78130.1"/>
    </source>
</evidence>
<dbReference type="Pfam" id="PF01571">
    <property type="entry name" value="GCV_T"/>
    <property type="match status" value="1"/>
</dbReference>
<dbReference type="Proteomes" id="UP000586722">
    <property type="component" value="Unassembled WGS sequence"/>
</dbReference>
<dbReference type="InterPro" id="IPR029043">
    <property type="entry name" value="GcvT/YgfZ_C"/>
</dbReference>
<dbReference type="Pfam" id="PF08669">
    <property type="entry name" value="GCV_T_C"/>
    <property type="match status" value="1"/>
</dbReference>
<protein>
    <submittedName>
        <fullName evidence="7">Sarcosine oxidase subunit alpha family protein</fullName>
    </submittedName>
</protein>
<dbReference type="InterPro" id="IPR028896">
    <property type="entry name" value="GcvT/YgfZ/DmdA"/>
</dbReference>
<dbReference type="InterPro" id="IPR041854">
    <property type="entry name" value="BFD-like_2Fe2S-bd_dom_sf"/>
</dbReference>
<dbReference type="Gene3D" id="3.10.20.440">
    <property type="entry name" value="2Fe-2S iron-sulphur cluster binding domain, sarcosine oxidase, alpha subunit, N-terminal domain"/>
    <property type="match status" value="1"/>
</dbReference>
<dbReference type="Gene3D" id="3.50.50.60">
    <property type="entry name" value="FAD/NAD(P)-binding domain"/>
    <property type="match status" value="1"/>
</dbReference>
<dbReference type="InterPro" id="IPR013977">
    <property type="entry name" value="GcvT_C"/>
</dbReference>
<dbReference type="InterPro" id="IPR006277">
    <property type="entry name" value="Sarcosine_oxidase_asu"/>
</dbReference>
<organism evidence="7 8">
    <name type="scientific">Pannonibacter tanglangensis</name>
    <dbReference type="NCBI Taxonomy" id="2750084"/>
    <lineage>
        <taxon>Bacteria</taxon>
        <taxon>Pseudomonadati</taxon>
        <taxon>Pseudomonadota</taxon>
        <taxon>Alphaproteobacteria</taxon>
        <taxon>Hyphomicrobiales</taxon>
        <taxon>Stappiaceae</taxon>
        <taxon>Pannonibacter</taxon>
    </lineage>
</organism>
<dbReference type="GO" id="GO:0046653">
    <property type="term" value="P:tetrahydrofolate metabolic process"/>
    <property type="evidence" value="ECO:0007669"/>
    <property type="project" value="InterPro"/>
</dbReference>
<dbReference type="InterPro" id="IPR023753">
    <property type="entry name" value="FAD/NAD-binding_dom"/>
</dbReference>
<evidence type="ECO:0000259" key="4">
    <source>
        <dbReference type="Pfam" id="PF07992"/>
    </source>
</evidence>
<dbReference type="SUPFAM" id="SSF51905">
    <property type="entry name" value="FAD/NAD(P)-binding domain"/>
    <property type="match status" value="1"/>
</dbReference>
<dbReference type="PANTHER" id="PTHR43757:SF2">
    <property type="entry name" value="AMINOMETHYLTRANSFERASE, MITOCHONDRIAL"/>
    <property type="match status" value="1"/>
</dbReference>
<keyword evidence="2" id="KW-0560">Oxidoreductase</keyword>
<dbReference type="RefSeq" id="WP_161708270.1">
    <property type="nucleotide sequence ID" value="NZ_JAABLQ010000001.1"/>
</dbReference>
<feature type="domain" description="GCVT N-terminal" evidence="3">
    <location>
        <begin position="624"/>
        <end position="894"/>
    </location>
</feature>
<comment type="similarity">
    <text evidence="1">Belongs to the GcvT family.</text>
</comment>
<comment type="caution">
    <text evidence="7">The sequence shown here is derived from an EMBL/GenBank/DDBJ whole genome shotgun (WGS) entry which is preliminary data.</text>
</comment>
<feature type="domain" description="FAD/NAD(P)-binding" evidence="4">
    <location>
        <begin position="178"/>
        <end position="438"/>
    </location>
</feature>
<dbReference type="PIRSF" id="PIRSF037980">
    <property type="entry name" value="SoxA"/>
    <property type="match status" value="1"/>
</dbReference>
<evidence type="ECO:0000259" key="3">
    <source>
        <dbReference type="Pfam" id="PF01571"/>
    </source>
</evidence>
<gene>
    <name evidence="7" type="ORF">GWI72_07615</name>
</gene>
<evidence type="ECO:0000259" key="5">
    <source>
        <dbReference type="Pfam" id="PF08669"/>
    </source>
</evidence>
<sequence>MSAHSQKSTQSARLARGGRIDRSRTLQFSFDGKVMQAHPGDTLASALIANGVHLVGRSFKYHRPRGILTAGSEEPNALVGVYRHGDQTPNLRATQVEVYEGLMAISQNRYPSLDFDVGAINDVLSPLFPAGFYYKTFMWPKAFWDKVYEPVIRAAAGLGKPPKLADPDHYANLYAHCDVLVIGSGPAGLAAALSASETGARVILCDEQAEMGGSLLSETGSTIEGLPAADWVAATLATLAARDNVTLLPRTTAFGYFVQNFIALAERVTDHLAEPGANLPRERMWQVRAKEVVIAAGAHERPMVFPENDRPGILLASAGRTYLNRYGATVGRRVLVTTACDSAWAAAFDLADAGVEVVAIADMRATPPEPLREAAARRGIRVEAACVVTGTSGRLRVSKAMLGRLRNDGSVVSAGDVTCDAILMSSGWTPSVSLYSQSRGKVVWNAEHEAFLPGASVQRERSAGSCRGVNGLAAVLEDGYAAGEQAAEAATGAARKGGRLTATGGDASTGGYLGALPHDRNAGRVKAFVDYQNDVTAKDVQLAVREGMMSIEHIKRYTTTGMATDQGRLSNMNALAIASGALGAPLPQVGLTTFRLPYSPTTFGTFAGSSRGDAFDPVRRTPSHDWVVAKGGVFEDVGQWKRTWYFPQGSEDMHAAVARECRITRQAVGQFDASTLGKIEVVGRDAAEFLERFYTNPWKGLKPGRCRYAVLLNEAGYIIDDGVVGRLADDRFHVTTTTGGAARVFAMMEDFLQTEWPDLDVWITSTTEQYAVIAVQGPKAREVIAPFVEGIDLSNEAFPHMSVASGRFAGLPCRLFRVSFTGELGFEVNVPARHGAKVWELINAEVVKQGGCVYGTETMHVLRAEKGYIIIGQETDGTVTPDDAGLDWAIGKKKFDFVGKRSLSRPDLVAKGRKQVVGLLPVDPKQMLEEGAQITAEANPAKGTPALGHVTSAYWSEALGRTIALALVKDGRARHGEVLNVPMPAGAIPVKVVDPVMYDPEGTRLNG</sequence>
<feature type="domain" description="Aminomethyltransferase C-terminal" evidence="5">
    <location>
        <begin position="914"/>
        <end position="999"/>
    </location>
</feature>
<dbReference type="EMBL" id="JAABLQ010000001">
    <property type="protein sequence ID" value="NBN78130.1"/>
    <property type="molecule type" value="Genomic_DNA"/>
</dbReference>
<reference evidence="8" key="1">
    <citation type="submission" date="2020-01" db="EMBL/GenBank/DDBJ databases">
        <authorList>
            <person name="Fang Y."/>
            <person name="Sun R."/>
            <person name="Nie L."/>
            <person name="He J."/>
            <person name="Hao L."/>
            <person name="Wang L."/>
            <person name="Su S."/>
            <person name="Lv E."/>
            <person name="Zhang Z."/>
            <person name="Xie R."/>
            <person name="Liu H."/>
        </authorList>
    </citation>
    <scope>NUCLEOTIDE SEQUENCE [LARGE SCALE GENOMIC DNA]</scope>
    <source>
        <strain evidence="8">XCT-53</strain>
    </source>
</reference>
<dbReference type="Pfam" id="PF07992">
    <property type="entry name" value="Pyr_redox_2"/>
    <property type="match status" value="1"/>
</dbReference>
<evidence type="ECO:0000256" key="2">
    <source>
        <dbReference type="ARBA" id="ARBA00023002"/>
    </source>
</evidence>
<name>A0A7X5F3J0_9HYPH</name>
<evidence type="ECO:0000313" key="8">
    <source>
        <dbReference type="Proteomes" id="UP000586722"/>
    </source>
</evidence>
<feature type="domain" description="SoxA A3" evidence="6">
    <location>
        <begin position="526"/>
        <end position="608"/>
    </location>
</feature>
<dbReference type="PANTHER" id="PTHR43757">
    <property type="entry name" value="AMINOMETHYLTRANSFERASE"/>
    <property type="match status" value="1"/>
</dbReference>
<evidence type="ECO:0000256" key="1">
    <source>
        <dbReference type="ARBA" id="ARBA00008609"/>
    </source>
</evidence>
<evidence type="ECO:0000259" key="6">
    <source>
        <dbReference type="Pfam" id="PF17806"/>
    </source>
</evidence>
<dbReference type="Pfam" id="PF17806">
    <property type="entry name" value="SO_alpha_A3"/>
    <property type="match status" value="1"/>
</dbReference>
<accession>A0A7X5F3J0</accession>
<dbReference type="InterPro" id="IPR027266">
    <property type="entry name" value="TrmE/GcvT-like"/>
</dbReference>
<dbReference type="PRINTS" id="PR00368">
    <property type="entry name" value="FADPNR"/>
</dbReference>
<proteinExistence type="inferred from homology"/>
<dbReference type="Gene3D" id="1.10.10.1100">
    <property type="entry name" value="BFD-like [2Fe-2S]-binding domain"/>
    <property type="match status" value="1"/>
</dbReference>
<dbReference type="AlphaFoldDB" id="A0A7X5F3J0"/>
<dbReference type="InterPro" id="IPR042204">
    <property type="entry name" value="2Fe-2S-bd_N"/>
</dbReference>
<keyword evidence="8" id="KW-1185">Reference proteome</keyword>